<dbReference type="EMBL" id="AWQX01000376">
    <property type="protein sequence ID" value="EST19585.1"/>
    <property type="molecule type" value="Genomic_DNA"/>
</dbReference>
<evidence type="ECO:0000313" key="4">
    <source>
        <dbReference type="Proteomes" id="UP000017984"/>
    </source>
</evidence>
<dbReference type="Proteomes" id="UP000017984">
    <property type="component" value="Chromosome"/>
</dbReference>
<feature type="domain" description="DUF4328" evidence="2">
    <location>
        <begin position="45"/>
        <end position="183"/>
    </location>
</feature>
<comment type="caution">
    <text evidence="3">The sequence shown here is derived from an EMBL/GenBank/DDBJ whole genome shotgun (WGS) entry which is preliminary data.</text>
</comment>
<proteinExistence type="predicted"/>
<dbReference type="InterPro" id="IPR025565">
    <property type="entry name" value="DUF4328"/>
</dbReference>
<keyword evidence="1" id="KW-0472">Membrane</keyword>
<keyword evidence="1" id="KW-1133">Transmembrane helix</keyword>
<dbReference type="RefSeq" id="WP_023553200.1">
    <property type="nucleotide sequence ID" value="NZ_CM002285.1"/>
</dbReference>
<keyword evidence="4" id="KW-1185">Reference proteome</keyword>
<evidence type="ECO:0000256" key="1">
    <source>
        <dbReference type="SAM" id="Phobius"/>
    </source>
</evidence>
<dbReference type="HOGENOM" id="CLU_1331325_0_0_11"/>
<sequence length="206" mass="21506">MTGSTPQAPWFLARSAQFTVAAAAGVEWVRALKVRAHLLHPSASTAAEAARVSMIYVYVMTAAVVLFLVWFAGCRRNAELLSPGAVRGSAAWAVLAWLIPGINFWAPRGLLLDVRRASGPAGADPGRGDLLVNAWWAAWLGHAVLSLVGTQVAGGTSLPLLVAAQALDVPAAALAVTLIERITKRQAAGLRTVEPVPAPEGLPHAS</sequence>
<organism evidence="3 4">
    <name type="scientific">Streptomyces roseochromogenus subsp. oscitans DS 12.976</name>
    <dbReference type="NCBI Taxonomy" id="1352936"/>
    <lineage>
        <taxon>Bacteria</taxon>
        <taxon>Bacillati</taxon>
        <taxon>Actinomycetota</taxon>
        <taxon>Actinomycetes</taxon>
        <taxon>Kitasatosporales</taxon>
        <taxon>Streptomycetaceae</taxon>
        <taxon>Streptomyces</taxon>
    </lineage>
</organism>
<dbReference type="STRING" id="1352936.M878_41915"/>
<accession>V6JIA6</accession>
<dbReference type="Pfam" id="PF14219">
    <property type="entry name" value="DUF4328"/>
    <property type="match status" value="1"/>
</dbReference>
<evidence type="ECO:0000313" key="3">
    <source>
        <dbReference type="EMBL" id="EST19585.1"/>
    </source>
</evidence>
<dbReference type="AlphaFoldDB" id="V6JIA6"/>
<protein>
    <recommendedName>
        <fullName evidence="2">DUF4328 domain-containing protein</fullName>
    </recommendedName>
</protein>
<reference evidence="3 4" key="1">
    <citation type="journal article" date="2014" name="Genome Announc.">
        <title>Draft Genome Sequence of Streptomyces roseochromogenes subsp. oscitans DS 12.976, Producer of the Aminocoumarin Antibiotic Clorobiocin.</title>
        <authorList>
            <person name="Ruckert C."/>
            <person name="Kalinowski J."/>
            <person name="Heide L."/>
            <person name="Apel A.K."/>
        </authorList>
    </citation>
    <scope>NUCLEOTIDE SEQUENCE [LARGE SCALE GENOMIC DNA]</scope>
    <source>
        <strain evidence="3 4">DS 12.976</strain>
    </source>
</reference>
<evidence type="ECO:0000259" key="2">
    <source>
        <dbReference type="Pfam" id="PF14219"/>
    </source>
</evidence>
<feature type="transmembrane region" description="Helical" evidence="1">
    <location>
        <begin position="55"/>
        <end position="73"/>
    </location>
</feature>
<name>V6JIA6_STRRC</name>
<dbReference type="OrthoDB" id="4174975at2"/>
<keyword evidence="1" id="KW-0812">Transmembrane</keyword>
<dbReference type="PATRIC" id="fig|1352936.5.peg.8679"/>
<feature type="transmembrane region" description="Helical" evidence="1">
    <location>
        <begin position="85"/>
        <end position="106"/>
    </location>
</feature>
<gene>
    <name evidence="3" type="ORF">M878_41915</name>
</gene>